<dbReference type="PANTHER" id="PTHR37820">
    <property type="entry name" value="CELL DIVISION PROTEIN DIVIB"/>
    <property type="match status" value="1"/>
</dbReference>
<feature type="transmembrane region" description="Helical" evidence="8">
    <location>
        <begin position="6"/>
        <end position="25"/>
    </location>
</feature>
<evidence type="ECO:0000313" key="11">
    <source>
        <dbReference type="Proteomes" id="UP000463857"/>
    </source>
</evidence>
<evidence type="ECO:0000313" key="10">
    <source>
        <dbReference type="EMBL" id="QHB99139.1"/>
    </source>
</evidence>
<keyword evidence="2" id="KW-1003">Cell membrane</keyword>
<keyword evidence="6 8" id="KW-0472">Membrane</keyword>
<dbReference type="OrthoDB" id="9790760at2"/>
<evidence type="ECO:0000259" key="9">
    <source>
        <dbReference type="PROSITE" id="PS51779"/>
    </source>
</evidence>
<organism evidence="10 11">
    <name type="scientific">Epidermidibacterium keratini</name>
    <dbReference type="NCBI Taxonomy" id="1891644"/>
    <lineage>
        <taxon>Bacteria</taxon>
        <taxon>Bacillati</taxon>
        <taxon>Actinomycetota</taxon>
        <taxon>Actinomycetes</taxon>
        <taxon>Sporichthyales</taxon>
        <taxon>Sporichthyaceae</taxon>
        <taxon>Epidermidibacterium</taxon>
    </lineage>
</organism>
<accession>A0A7L4YIZ2</accession>
<dbReference type="Gene3D" id="3.10.20.310">
    <property type="entry name" value="membrane protein fhac"/>
    <property type="match status" value="1"/>
</dbReference>
<evidence type="ECO:0000256" key="4">
    <source>
        <dbReference type="ARBA" id="ARBA00022692"/>
    </source>
</evidence>
<keyword evidence="4 8" id="KW-0812">Transmembrane</keyword>
<dbReference type="Proteomes" id="UP000463857">
    <property type="component" value="Chromosome"/>
</dbReference>
<dbReference type="KEGG" id="eke:EK0264_01765"/>
<evidence type="ECO:0000256" key="2">
    <source>
        <dbReference type="ARBA" id="ARBA00022475"/>
    </source>
</evidence>
<evidence type="ECO:0000256" key="6">
    <source>
        <dbReference type="ARBA" id="ARBA00023136"/>
    </source>
</evidence>
<dbReference type="PANTHER" id="PTHR37820:SF1">
    <property type="entry name" value="CELL DIVISION PROTEIN FTSQ"/>
    <property type="match status" value="1"/>
</dbReference>
<reference evidence="10 11" key="1">
    <citation type="journal article" date="2018" name="Int. J. Syst. Evol. Microbiol.">
        <title>Epidermidibacterium keratini gen. nov., sp. nov., a member of the family Sporichthyaceae, isolated from keratin epidermis.</title>
        <authorList>
            <person name="Lee D.G."/>
            <person name="Trujillo M.E."/>
            <person name="Kang S."/>
            <person name="Nam J.J."/>
            <person name="Kim Y.J."/>
        </authorList>
    </citation>
    <scope>NUCLEOTIDE SEQUENCE [LARGE SCALE GENOMIC DNA]</scope>
    <source>
        <strain evidence="10 11">EPI-7</strain>
    </source>
</reference>
<dbReference type="InterPro" id="IPR050487">
    <property type="entry name" value="FtsQ_DivIB"/>
</dbReference>
<dbReference type="EMBL" id="CP047156">
    <property type="protein sequence ID" value="QHB99139.1"/>
    <property type="molecule type" value="Genomic_DNA"/>
</dbReference>
<dbReference type="GO" id="GO:0005886">
    <property type="term" value="C:plasma membrane"/>
    <property type="evidence" value="ECO:0007669"/>
    <property type="project" value="TreeGrafter"/>
</dbReference>
<dbReference type="RefSeq" id="WP_159542322.1">
    <property type="nucleotide sequence ID" value="NZ_CP047156.1"/>
</dbReference>
<dbReference type="Pfam" id="PF03799">
    <property type="entry name" value="FtsQ_DivIB_C"/>
    <property type="match status" value="1"/>
</dbReference>
<evidence type="ECO:0000256" key="8">
    <source>
        <dbReference type="SAM" id="Phobius"/>
    </source>
</evidence>
<keyword evidence="11" id="KW-1185">Reference proteome</keyword>
<protein>
    <submittedName>
        <fullName evidence="10">FtsQ-type POTRA domain-containing protein</fullName>
    </submittedName>
</protein>
<dbReference type="InParanoid" id="A0A7L4YIZ2"/>
<dbReference type="GO" id="GO:0051301">
    <property type="term" value="P:cell division"/>
    <property type="evidence" value="ECO:0007669"/>
    <property type="project" value="UniProtKB-KW"/>
</dbReference>
<evidence type="ECO:0000256" key="7">
    <source>
        <dbReference type="ARBA" id="ARBA00023306"/>
    </source>
</evidence>
<dbReference type="InterPro" id="IPR005548">
    <property type="entry name" value="Cell_div_FtsQ/DivIB_C"/>
</dbReference>
<proteinExistence type="predicted"/>
<sequence length="218" mass="23057">MLGLVGVLLVGIGGWLVYFSSLFGVRDIKIEGTALVDSSEVEQIVGLGPNDALASVDLQSVASTIEQQLPPVKSAEVRRSWPSTLVVTIAERTPVATVTRDGAPWLIDDTGTPYLAASDYPDELPTLLPLEVKDPSPQSLATREAVTVIAGLSDDVRELVSAVSAPSAGEVTLQLSDGRVVIWGDSSRMQDKLTMLPGVLEHPGSEFDISSPQAIVIK</sequence>
<name>A0A7L4YIZ2_9ACTN</name>
<dbReference type="InterPro" id="IPR034746">
    <property type="entry name" value="POTRA"/>
</dbReference>
<keyword evidence="7" id="KW-0131">Cell cycle</keyword>
<dbReference type="InterPro" id="IPR013685">
    <property type="entry name" value="POTRA_FtsQ_type"/>
</dbReference>
<dbReference type="Pfam" id="PF08478">
    <property type="entry name" value="POTRA_1"/>
    <property type="match status" value="1"/>
</dbReference>
<keyword evidence="3" id="KW-0132">Cell division</keyword>
<dbReference type="AlphaFoldDB" id="A0A7L4YIZ2"/>
<evidence type="ECO:0000256" key="5">
    <source>
        <dbReference type="ARBA" id="ARBA00022989"/>
    </source>
</evidence>
<dbReference type="PROSITE" id="PS51779">
    <property type="entry name" value="POTRA"/>
    <property type="match status" value="1"/>
</dbReference>
<evidence type="ECO:0000256" key="3">
    <source>
        <dbReference type="ARBA" id="ARBA00022618"/>
    </source>
</evidence>
<gene>
    <name evidence="10" type="ORF">EK0264_01765</name>
</gene>
<comment type="subcellular location">
    <subcellularLocation>
        <location evidence="1">Membrane</location>
    </subcellularLocation>
</comment>
<keyword evidence="5 8" id="KW-1133">Transmembrane helix</keyword>
<evidence type="ECO:0000256" key="1">
    <source>
        <dbReference type="ARBA" id="ARBA00004370"/>
    </source>
</evidence>
<feature type="domain" description="POTRA" evidence="9">
    <location>
        <begin position="23"/>
        <end position="92"/>
    </location>
</feature>